<gene>
    <name evidence="2" type="ORF">PACLA_8A044679</name>
</gene>
<dbReference type="OrthoDB" id="26719at2759"/>
<accession>A0A7D9IG30</accession>
<dbReference type="InterPro" id="IPR000421">
    <property type="entry name" value="FA58C"/>
</dbReference>
<feature type="region of interest" description="Disordered" evidence="1">
    <location>
        <begin position="41"/>
        <end position="65"/>
    </location>
</feature>
<feature type="compositionally biased region" description="Basic and acidic residues" evidence="1">
    <location>
        <begin position="44"/>
        <end position="55"/>
    </location>
</feature>
<sequence length="270" mass="29066">MPFPSRSSAPCLRNNHDGSFVQFSSASNSCSSCSSLGYHAPTAPRDRQLRNRRSDSTPANCSNSSAWCSHAVPSSSPSGPAASVTESPIVRIAEHVATPPTAVAQLAVSNALGSAHATISDCSEPVALGMELGSILDGQITASSMSEDGDFTPTYSRLNRPGGFKPTSTVTQQWLEVDFKVVTTVSSINTQGWDGYWVTNFQMSYSNEENNFVKLKAVGGEDLTFTGNTNVSAVSTTFTPNIIARYVRFLPTEWYDGHPYVRLEYYGCYG</sequence>
<dbReference type="AlphaFoldDB" id="A0A7D9IG30"/>
<dbReference type="PROSITE" id="PS50022">
    <property type="entry name" value="FA58C_3"/>
    <property type="match status" value="1"/>
</dbReference>
<dbReference type="Gene3D" id="2.60.120.260">
    <property type="entry name" value="Galactose-binding domain-like"/>
    <property type="match status" value="1"/>
</dbReference>
<evidence type="ECO:0000313" key="3">
    <source>
        <dbReference type="Proteomes" id="UP001152795"/>
    </source>
</evidence>
<dbReference type="InterPro" id="IPR008979">
    <property type="entry name" value="Galactose-bd-like_sf"/>
</dbReference>
<name>A0A7D9IG30_PARCT</name>
<comment type="caution">
    <text evidence="2">The sequence shown here is derived from an EMBL/GenBank/DDBJ whole genome shotgun (WGS) entry which is preliminary data.</text>
</comment>
<organism evidence="2 3">
    <name type="scientific">Paramuricea clavata</name>
    <name type="common">Red gorgonian</name>
    <name type="synonym">Violescent sea-whip</name>
    <dbReference type="NCBI Taxonomy" id="317549"/>
    <lineage>
        <taxon>Eukaryota</taxon>
        <taxon>Metazoa</taxon>
        <taxon>Cnidaria</taxon>
        <taxon>Anthozoa</taxon>
        <taxon>Octocorallia</taxon>
        <taxon>Malacalcyonacea</taxon>
        <taxon>Plexauridae</taxon>
        <taxon>Paramuricea</taxon>
    </lineage>
</organism>
<dbReference type="Proteomes" id="UP001152795">
    <property type="component" value="Unassembled WGS sequence"/>
</dbReference>
<protein>
    <submittedName>
        <fullName evidence="2">Uncharacterized protein</fullName>
    </submittedName>
</protein>
<evidence type="ECO:0000256" key="1">
    <source>
        <dbReference type="SAM" id="MobiDB-lite"/>
    </source>
</evidence>
<dbReference type="Pfam" id="PF00754">
    <property type="entry name" value="F5_F8_type_C"/>
    <property type="match status" value="1"/>
</dbReference>
<proteinExistence type="predicted"/>
<dbReference type="PANTHER" id="PTHR24543:SF335">
    <property type="entry name" value="EGF-LIKE REPEAT AND DISCOIDIN I-LIKE DOMAIN-CONTAINING PROTEIN 3"/>
    <property type="match status" value="1"/>
</dbReference>
<keyword evidence="3" id="KW-1185">Reference proteome</keyword>
<feature type="compositionally biased region" description="Polar residues" evidence="1">
    <location>
        <begin position="56"/>
        <end position="65"/>
    </location>
</feature>
<feature type="non-terminal residue" evidence="2">
    <location>
        <position position="270"/>
    </location>
</feature>
<dbReference type="EMBL" id="CACRXK020005391">
    <property type="protein sequence ID" value="CAB4006029.1"/>
    <property type="molecule type" value="Genomic_DNA"/>
</dbReference>
<reference evidence="2" key="1">
    <citation type="submission" date="2020-04" db="EMBL/GenBank/DDBJ databases">
        <authorList>
            <person name="Alioto T."/>
            <person name="Alioto T."/>
            <person name="Gomez Garrido J."/>
        </authorList>
    </citation>
    <scope>NUCLEOTIDE SEQUENCE</scope>
    <source>
        <strain evidence="2">A484AB</strain>
    </source>
</reference>
<dbReference type="SUPFAM" id="SSF49785">
    <property type="entry name" value="Galactose-binding domain-like"/>
    <property type="match status" value="1"/>
</dbReference>
<dbReference type="CDD" id="cd00057">
    <property type="entry name" value="FA58C"/>
    <property type="match status" value="1"/>
</dbReference>
<evidence type="ECO:0000313" key="2">
    <source>
        <dbReference type="EMBL" id="CAB4006029.1"/>
    </source>
</evidence>
<dbReference type="SMART" id="SM00231">
    <property type="entry name" value="FA58C"/>
    <property type="match status" value="1"/>
</dbReference>
<dbReference type="PANTHER" id="PTHR24543">
    <property type="entry name" value="MULTICOPPER OXIDASE-RELATED"/>
    <property type="match status" value="1"/>
</dbReference>